<evidence type="ECO:0000313" key="1">
    <source>
        <dbReference type="EMBL" id="MRH79104.1"/>
    </source>
</evidence>
<accession>A0A6N7R1Y0</accession>
<dbReference type="EMBL" id="WJPP01000006">
    <property type="protein sequence ID" value="MRH79104.1"/>
    <property type="molecule type" value="Genomic_DNA"/>
</dbReference>
<proteinExistence type="predicted"/>
<organism evidence="1 2">
    <name type="scientific">Spiribacter salilacus</name>
    <dbReference type="NCBI Taxonomy" id="2664894"/>
    <lineage>
        <taxon>Bacteria</taxon>
        <taxon>Pseudomonadati</taxon>
        <taxon>Pseudomonadota</taxon>
        <taxon>Gammaproteobacteria</taxon>
        <taxon>Chromatiales</taxon>
        <taxon>Ectothiorhodospiraceae</taxon>
        <taxon>Spiribacter</taxon>
    </lineage>
</organism>
<gene>
    <name evidence="1" type="ORF">GH984_10380</name>
</gene>
<sequence length="113" mass="13251">MTWMHIWEGQAFSEVALIPVRRDPARFKVSCTVTDGQEHTFQLWFYNIPEISQWLRRMEPQRWGFNGPGLIEIKAALEPALTQVDVYGLTDTNREAHNQVTAPHYWITHWALT</sequence>
<dbReference type="AlphaFoldDB" id="A0A6N7R1Y0"/>
<reference evidence="1 2" key="1">
    <citation type="submission" date="2019-11" db="EMBL/GenBank/DDBJ databases">
        <authorList>
            <person name="Zhang X.Y."/>
        </authorList>
    </citation>
    <scope>NUCLEOTIDE SEQUENCE [LARGE SCALE GENOMIC DNA]</scope>
    <source>
        <strain evidence="1 2">C176</strain>
    </source>
</reference>
<protein>
    <submittedName>
        <fullName evidence="1">Uncharacterized protein</fullName>
    </submittedName>
</protein>
<dbReference type="RefSeq" id="WP_153720156.1">
    <property type="nucleotide sequence ID" value="NZ_WJPP01000006.1"/>
</dbReference>
<name>A0A6N7R1Y0_9GAMM</name>
<comment type="caution">
    <text evidence="1">The sequence shown here is derived from an EMBL/GenBank/DDBJ whole genome shotgun (WGS) entry which is preliminary data.</text>
</comment>
<keyword evidence="2" id="KW-1185">Reference proteome</keyword>
<evidence type="ECO:0000313" key="2">
    <source>
        <dbReference type="Proteomes" id="UP000433788"/>
    </source>
</evidence>
<dbReference type="Proteomes" id="UP000433788">
    <property type="component" value="Unassembled WGS sequence"/>
</dbReference>